<dbReference type="InterPro" id="IPR033907">
    <property type="entry name" value="Endolysin_autolysin"/>
</dbReference>
<keyword evidence="5" id="KW-1035">Host cytoplasm</keyword>
<comment type="similarity">
    <text evidence="7">Belongs to the glycosyl hydrolase 24 family.</text>
</comment>
<dbReference type="CDD" id="cd06583">
    <property type="entry name" value="PGRP"/>
    <property type="match status" value="1"/>
</dbReference>
<reference evidence="11" key="1">
    <citation type="journal article" date="2019" name="Int. J. Syst. Evol. Microbiol.">
        <title>The Global Catalogue of Microorganisms (GCM) 10K type strain sequencing project: providing services to taxonomists for standard genome sequencing and annotation.</title>
        <authorList>
            <consortium name="The Broad Institute Genomics Platform"/>
            <consortium name="The Broad Institute Genome Sequencing Center for Infectious Disease"/>
            <person name="Wu L."/>
            <person name="Ma J."/>
        </authorList>
    </citation>
    <scope>NUCLEOTIDE SEQUENCE [LARGE SCALE GENOMIC DNA]</scope>
    <source>
        <strain evidence="11">JCM 17919</strain>
    </source>
</reference>
<accession>A0ABP8HNC2</accession>
<evidence type="ECO:0000259" key="9">
    <source>
        <dbReference type="SMART" id="SM00644"/>
    </source>
</evidence>
<dbReference type="SMART" id="SM00644">
    <property type="entry name" value="Ami_2"/>
    <property type="match status" value="1"/>
</dbReference>
<name>A0ABP8HNC2_9BACT</name>
<dbReference type="PANTHER" id="PTHR38107:SF3">
    <property type="entry name" value="LYSOZYME RRRD-RELATED"/>
    <property type="match status" value="1"/>
</dbReference>
<evidence type="ECO:0000256" key="7">
    <source>
        <dbReference type="RuleBase" id="RU003788"/>
    </source>
</evidence>
<dbReference type="PANTHER" id="PTHR38107">
    <property type="match status" value="1"/>
</dbReference>
<evidence type="ECO:0000256" key="4">
    <source>
        <dbReference type="ARBA" id="ARBA00022801"/>
    </source>
</evidence>
<dbReference type="Gene3D" id="1.10.530.40">
    <property type="match status" value="1"/>
</dbReference>
<dbReference type="InterPro" id="IPR002502">
    <property type="entry name" value="Amidase_domain"/>
</dbReference>
<comment type="caution">
    <text evidence="10">The sequence shown here is derived from an EMBL/GenBank/DDBJ whole genome shotgun (WGS) entry which is preliminary data.</text>
</comment>
<dbReference type="InterPro" id="IPR023346">
    <property type="entry name" value="Lysozyme-like_dom_sf"/>
</dbReference>
<dbReference type="SUPFAM" id="SSF53955">
    <property type="entry name" value="Lysozyme-like"/>
    <property type="match status" value="1"/>
</dbReference>
<dbReference type="Gene3D" id="3.40.80.10">
    <property type="entry name" value="Peptidoglycan recognition protein-like"/>
    <property type="match status" value="1"/>
</dbReference>
<dbReference type="InterPro" id="IPR051018">
    <property type="entry name" value="Bacteriophage_GH24"/>
</dbReference>
<dbReference type="RefSeq" id="WP_345257714.1">
    <property type="nucleotide sequence ID" value="NZ_BAABGY010000016.1"/>
</dbReference>
<evidence type="ECO:0000256" key="2">
    <source>
        <dbReference type="ARBA" id="ARBA00022529"/>
    </source>
</evidence>
<keyword evidence="2 7" id="KW-0929">Antimicrobial</keyword>
<dbReference type="EC" id="3.2.1.17" evidence="7"/>
<dbReference type="HAMAP" id="MF_04110">
    <property type="entry name" value="ENDOLYSIN_T4"/>
    <property type="match status" value="1"/>
</dbReference>
<dbReference type="Proteomes" id="UP001501725">
    <property type="component" value="Unassembled WGS sequence"/>
</dbReference>
<dbReference type="CDD" id="cd00737">
    <property type="entry name" value="lyz_endolysin_autolysin"/>
    <property type="match status" value="1"/>
</dbReference>
<evidence type="ECO:0000256" key="3">
    <source>
        <dbReference type="ARBA" id="ARBA00022638"/>
    </source>
</evidence>
<feature type="region of interest" description="Disordered" evidence="8">
    <location>
        <begin position="264"/>
        <end position="306"/>
    </location>
</feature>
<dbReference type="InterPro" id="IPR002196">
    <property type="entry name" value="Glyco_hydro_24"/>
</dbReference>
<organism evidence="10 11">
    <name type="scientific">Flaviaesturariibacter amylovorans</name>
    <dbReference type="NCBI Taxonomy" id="1084520"/>
    <lineage>
        <taxon>Bacteria</taxon>
        <taxon>Pseudomonadati</taxon>
        <taxon>Bacteroidota</taxon>
        <taxon>Chitinophagia</taxon>
        <taxon>Chitinophagales</taxon>
        <taxon>Chitinophagaceae</taxon>
        <taxon>Flaviaestuariibacter</taxon>
    </lineage>
</organism>
<protein>
    <recommendedName>
        <fullName evidence="7">Lysozyme</fullName>
        <ecNumber evidence="7">3.2.1.17</ecNumber>
    </recommendedName>
</protein>
<evidence type="ECO:0000256" key="5">
    <source>
        <dbReference type="ARBA" id="ARBA00023200"/>
    </source>
</evidence>
<evidence type="ECO:0000256" key="6">
    <source>
        <dbReference type="ARBA" id="ARBA00023295"/>
    </source>
</evidence>
<dbReference type="InterPro" id="IPR036505">
    <property type="entry name" value="Amidase/PGRP_sf"/>
</dbReference>
<dbReference type="EMBL" id="BAABGY010000016">
    <property type="protein sequence ID" value="GAA4341666.1"/>
    <property type="molecule type" value="Genomic_DNA"/>
</dbReference>
<keyword evidence="6 7" id="KW-0326">Glycosidase</keyword>
<evidence type="ECO:0000313" key="11">
    <source>
        <dbReference type="Proteomes" id="UP001501725"/>
    </source>
</evidence>
<comment type="catalytic activity">
    <reaction evidence="1 7">
        <text>Hydrolysis of (1-&gt;4)-beta-linkages between N-acetylmuramic acid and N-acetyl-D-glucosamine residues in a peptidoglycan and between N-acetyl-D-glucosamine residues in chitodextrins.</text>
        <dbReference type="EC" id="3.2.1.17"/>
    </reaction>
</comment>
<evidence type="ECO:0000313" key="10">
    <source>
        <dbReference type="EMBL" id="GAA4341666.1"/>
    </source>
</evidence>
<sequence>MPFKEKYTVSPLYLPKPSRRRGGAMLGPVKFIVAHDTGNPGSSARANVNYYIKTAQTVPPAQTASAHLFVDDKEILECVPALTAAPEKAWHVLYRMPKDNELYGANANDAAIGVELCYGGNIDDDKAYAKYVWVLAKICHQFGLDPATSVVGHFFLDPKRKTDPVTGLAHSRRTYERLLKDVVTEYNDCTGAAPAPTFNEVPFVAEVLSAVKLNIREQPATRSGIVQTLPPRTPIRVVARVDNGEPVNNNRVWYKDSNGNYCWSGGVTPPPTPPQEGRGAPIPSPSQREGGASPATPMANTNNVPMTGYKPDKRCIDFIKAHEGLRLTAYQDSAGIWTIGYGTIRYADQSPVKPGDQIDPTKAEALLAMEVEEKSASVRKLIQNPSLTQNQFDALVSFAYNVGTGALRSSTLLKRVNANPSDPSIREAFLMWNKAHVDGKLVEIDGLSKRRGEEADLYFS</sequence>
<keyword evidence="3 7" id="KW-0081">Bacteriolytic enzyme</keyword>
<feature type="domain" description="N-acetylmuramoyl-L-alanine amidase" evidence="9">
    <location>
        <begin position="18"/>
        <end position="165"/>
    </location>
</feature>
<dbReference type="InterPro" id="IPR034690">
    <property type="entry name" value="Endolysin_T4_type"/>
</dbReference>
<gene>
    <name evidence="10" type="ORF">GCM10023184_40300</name>
</gene>
<dbReference type="InterPro" id="IPR023347">
    <property type="entry name" value="Lysozyme_dom_sf"/>
</dbReference>
<dbReference type="Pfam" id="PF01510">
    <property type="entry name" value="Amidase_2"/>
    <property type="match status" value="1"/>
</dbReference>
<keyword evidence="11" id="KW-1185">Reference proteome</keyword>
<evidence type="ECO:0000256" key="1">
    <source>
        <dbReference type="ARBA" id="ARBA00000632"/>
    </source>
</evidence>
<evidence type="ECO:0000256" key="8">
    <source>
        <dbReference type="SAM" id="MobiDB-lite"/>
    </source>
</evidence>
<proteinExistence type="inferred from homology"/>
<dbReference type="Pfam" id="PF00959">
    <property type="entry name" value="Phage_lysozyme"/>
    <property type="match status" value="1"/>
</dbReference>
<dbReference type="SUPFAM" id="SSF55846">
    <property type="entry name" value="N-acetylmuramoyl-L-alanine amidase-like"/>
    <property type="match status" value="1"/>
</dbReference>
<keyword evidence="4 7" id="KW-0378">Hydrolase</keyword>